<gene>
    <name evidence="5" type="ORF">SAMN05661099_3245</name>
</gene>
<dbReference type="RefSeq" id="WP_079703754.1">
    <property type="nucleotide sequence ID" value="NZ_FUYR01000005.1"/>
</dbReference>
<sequence length="182" mass="21513">MTKSSQSYFEFYDLPLSFQIDEAQLKKKFYALSKEYHPDFHANESQEKQDEILELSTINNKAYKVLSDPLKRIEYILELHDLIAEGDKYTLPQDFLMDMMDVNEALMDMEFDPDPSRLMTITSEVDQLEAALFDELKQLTDKFDANGGSDRKEILEKVRDIWYREKYLMRIRTSIDKLRAKG</sequence>
<dbReference type="Gene3D" id="1.20.1280.20">
    <property type="entry name" value="HscB, C-terminal domain"/>
    <property type="match status" value="1"/>
</dbReference>
<dbReference type="AlphaFoldDB" id="A0A1T5EXJ5"/>
<keyword evidence="6" id="KW-1185">Reference proteome</keyword>
<protein>
    <submittedName>
        <fullName evidence="5">Molecular chaperone HscB</fullName>
    </submittedName>
</protein>
<dbReference type="PANTHER" id="PTHR14021:SF15">
    <property type="entry name" value="IRON-SULFUR CLUSTER CO-CHAPERONE PROTEIN HSCB"/>
    <property type="match status" value="1"/>
</dbReference>
<dbReference type="Gene3D" id="1.10.287.110">
    <property type="entry name" value="DnaJ domain"/>
    <property type="match status" value="1"/>
</dbReference>
<dbReference type="PROSITE" id="PS50076">
    <property type="entry name" value="DNAJ_2"/>
    <property type="match status" value="1"/>
</dbReference>
<evidence type="ECO:0000259" key="4">
    <source>
        <dbReference type="PROSITE" id="PS50076"/>
    </source>
</evidence>
<evidence type="ECO:0000256" key="1">
    <source>
        <dbReference type="ARBA" id="ARBA00010476"/>
    </source>
</evidence>
<dbReference type="SMART" id="SM00271">
    <property type="entry name" value="DnaJ"/>
    <property type="match status" value="1"/>
</dbReference>
<feature type="domain" description="J" evidence="4">
    <location>
        <begin position="7"/>
        <end position="84"/>
    </location>
</feature>
<dbReference type="EMBL" id="FUYR01000005">
    <property type="protein sequence ID" value="SKB88430.1"/>
    <property type="molecule type" value="Genomic_DNA"/>
</dbReference>
<reference evidence="6" key="1">
    <citation type="submission" date="2017-02" db="EMBL/GenBank/DDBJ databases">
        <authorList>
            <person name="Varghese N."/>
            <person name="Submissions S."/>
        </authorList>
    </citation>
    <scope>NUCLEOTIDE SEQUENCE [LARGE SCALE GENOMIC DNA]</scope>
    <source>
        <strain evidence="6">DSM 22385</strain>
    </source>
</reference>
<dbReference type="GO" id="GO:0044571">
    <property type="term" value="P:[2Fe-2S] cluster assembly"/>
    <property type="evidence" value="ECO:0007669"/>
    <property type="project" value="InterPro"/>
</dbReference>
<dbReference type="NCBIfam" id="TIGR00714">
    <property type="entry name" value="hscB"/>
    <property type="match status" value="1"/>
</dbReference>
<dbReference type="GO" id="GO:0051259">
    <property type="term" value="P:protein complex oligomerization"/>
    <property type="evidence" value="ECO:0007669"/>
    <property type="project" value="InterPro"/>
</dbReference>
<dbReference type="Pfam" id="PF07743">
    <property type="entry name" value="HSCB_C"/>
    <property type="match status" value="1"/>
</dbReference>
<dbReference type="SUPFAM" id="SSF47144">
    <property type="entry name" value="HSC20 (HSCB), C-terminal oligomerisation domain"/>
    <property type="match status" value="1"/>
</dbReference>
<comment type="function">
    <text evidence="3">Co-chaperone involved in the maturation of iron-sulfur cluster-containing proteins. Seems to help targeting proteins to be folded toward HscA.</text>
</comment>
<dbReference type="Pfam" id="PF00226">
    <property type="entry name" value="DnaJ"/>
    <property type="match status" value="1"/>
</dbReference>
<evidence type="ECO:0000313" key="6">
    <source>
        <dbReference type="Proteomes" id="UP000189981"/>
    </source>
</evidence>
<proteinExistence type="inferred from homology"/>
<dbReference type="GO" id="GO:0001671">
    <property type="term" value="F:ATPase activator activity"/>
    <property type="evidence" value="ECO:0007669"/>
    <property type="project" value="InterPro"/>
</dbReference>
<dbReference type="STRING" id="572036.SAMN05661099_3245"/>
<dbReference type="PANTHER" id="PTHR14021">
    <property type="entry name" value="IRON-SULFUR CLUSTER CO-CHAPERONE PROTEIN HSCB"/>
    <property type="match status" value="1"/>
</dbReference>
<evidence type="ECO:0000256" key="2">
    <source>
        <dbReference type="ARBA" id="ARBA00023186"/>
    </source>
</evidence>
<evidence type="ECO:0000313" key="5">
    <source>
        <dbReference type="EMBL" id="SKB88430.1"/>
    </source>
</evidence>
<dbReference type="Proteomes" id="UP000189981">
    <property type="component" value="Unassembled WGS sequence"/>
</dbReference>
<organism evidence="5 6">
    <name type="scientific">Daejeonella lutea</name>
    <dbReference type="NCBI Taxonomy" id="572036"/>
    <lineage>
        <taxon>Bacteria</taxon>
        <taxon>Pseudomonadati</taxon>
        <taxon>Bacteroidota</taxon>
        <taxon>Sphingobacteriia</taxon>
        <taxon>Sphingobacteriales</taxon>
        <taxon>Sphingobacteriaceae</taxon>
        <taxon>Daejeonella</taxon>
    </lineage>
</organism>
<dbReference type="GO" id="GO:0051087">
    <property type="term" value="F:protein-folding chaperone binding"/>
    <property type="evidence" value="ECO:0007669"/>
    <property type="project" value="InterPro"/>
</dbReference>
<keyword evidence="2" id="KW-0143">Chaperone</keyword>
<evidence type="ECO:0000256" key="3">
    <source>
        <dbReference type="ARBA" id="ARBA00025596"/>
    </source>
</evidence>
<dbReference type="CDD" id="cd06257">
    <property type="entry name" value="DnaJ"/>
    <property type="match status" value="1"/>
</dbReference>
<dbReference type="InterPro" id="IPR036386">
    <property type="entry name" value="HscB_C_sf"/>
</dbReference>
<comment type="similarity">
    <text evidence="1">Belongs to the HscB family.</text>
</comment>
<dbReference type="InterPro" id="IPR009073">
    <property type="entry name" value="HscB_oligo_C"/>
</dbReference>
<dbReference type="OrthoDB" id="287587at2"/>
<dbReference type="SUPFAM" id="SSF46565">
    <property type="entry name" value="Chaperone J-domain"/>
    <property type="match status" value="1"/>
</dbReference>
<dbReference type="InterPro" id="IPR036869">
    <property type="entry name" value="J_dom_sf"/>
</dbReference>
<name>A0A1T5EXJ5_9SPHI</name>
<accession>A0A1T5EXJ5</accession>
<dbReference type="InterPro" id="IPR001623">
    <property type="entry name" value="DnaJ_domain"/>
</dbReference>
<dbReference type="InterPro" id="IPR004640">
    <property type="entry name" value="HscB"/>
</dbReference>